<name>A0ABM3E1T9_SALSA</name>
<dbReference type="InterPro" id="IPR013151">
    <property type="entry name" value="Immunoglobulin_dom"/>
</dbReference>
<evidence type="ECO:0000313" key="3">
    <source>
        <dbReference type="Proteomes" id="UP001652741"/>
    </source>
</evidence>
<dbReference type="SMART" id="SM00408">
    <property type="entry name" value="IGc2"/>
    <property type="match status" value="2"/>
</dbReference>
<dbReference type="InterPro" id="IPR013783">
    <property type="entry name" value="Ig-like_fold"/>
</dbReference>
<evidence type="ECO:0000256" key="1">
    <source>
        <dbReference type="ARBA" id="ARBA00023319"/>
    </source>
</evidence>
<accession>A0ABM3E1T9</accession>
<dbReference type="InterPro" id="IPR003598">
    <property type="entry name" value="Ig_sub2"/>
</dbReference>
<gene>
    <name evidence="4" type="primary">LOC123730831</name>
</gene>
<sequence length="295" mass="33058">MCIISELKTKAQMKRMDTYQSNEGGKGLVGFILLLLAKQLQGQGPICDDYIRVYRNTVVQAFVMEKLTINCTVGFCNDLPQVTWCKLDQHSCNPVIQTTHIQTQWNYLTSNSGISILHFTNPSIDDAGLYRCSVNTDQSIIISHSITVIVNDCQAEFSVSDDCWWSAPISGSVTVSCGVSFRVEPIVSWCREDGDTCLPLKGQSRHTLTWYHTGSGTGVSYLTLHNITLSDSGYYRCFFSLPDYCDPNTRISRPLELNVTRNGEVMEHCGEDEHPVCGSLTLFTRSTHDQLQLFI</sequence>
<dbReference type="SUPFAM" id="SSF48726">
    <property type="entry name" value="Immunoglobulin"/>
    <property type="match status" value="2"/>
</dbReference>
<dbReference type="InterPro" id="IPR003599">
    <property type="entry name" value="Ig_sub"/>
</dbReference>
<dbReference type="Proteomes" id="UP001652741">
    <property type="component" value="Chromosome ssa26"/>
</dbReference>
<reference evidence="4" key="1">
    <citation type="submission" date="2025-08" db="UniProtKB">
        <authorList>
            <consortium name="RefSeq"/>
        </authorList>
    </citation>
    <scope>IDENTIFICATION</scope>
</reference>
<proteinExistence type="predicted"/>
<dbReference type="PANTHER" id="PTHR37996">
    <property type="entry name" value="B- AND T-LYMPHOCYTE ATTENUATOR"/>
    <property type="match status" value="1"/>
</dbReference>
<dbReference type="InterPro" id="IPR036179">
    <property type="entry name" value="Ig-like_dom_sf"/>
</dbReference>
<protein>
    <submittedName>
        <fullName evidence="4">Uncharacterized protein isoform X1</fullName>
    </submittedName>
</protein>
<dbReference type="SMART" id="SM00409">
    <property type="entry name" value="IG"/>
    <property type="match status" value="2"/>
</dbReference>
<feature type="domain" description="Ig-like" evidence="2">
    <location>
        <begin position="190"/>
        <end position="237"/>
    </location>
</feature>
<feature type="domain" description="Ig-like" evidence="2">
    <location>
        <begin position="65"/>
        <end position="143"/>
    </location>
</feature>
<dbReference type="Gene3D" id="2.60.40.10">
    <property type="entry name" value="Immunoglobulins"/>
    <property type="match status" value="2"/>
</dbReference>
<dbReference type="Pfam" id="PF00047">
    <property type="entry name" value="ig"/>
    <property type="match status" value="1"/>
</dbReference>
<dbReference type="CDD" id="cd00096">
    <property type="entry name" value="Ig"/>
    <property type="match status" value="1"/>
</dbReference>
<keyword evidence="3" id="KW-1185">Reference proteome</keyword>
<dbReference type="PROSITE" id="PS50835">
    <property type="entry name" value="IG_LIKE"/>
    <property type="match status" value="2"/>
</dbReference>
<dbReference type="InterPro" id="IPR039257">
    <property type="entry name" value="BTLA"/>
</dbReference>
<evidence type="ECO:0000313" key="4">
    <source>
        <dbReference type="RefSeq" id="XP_045565025.1"/>
    </source>
</evidence>
<dbReference type="RefSeq" id="XP_045565025.1">
    <property type="nucleotide sequence ID" value="XM_045709069.1"/>
</dbReference>
<organism evidence="3 4">
    <name type="scientific">Salmo salar</name>
    <name type="common">Atlantic salmon</name>
    <dbReference type="NCBI Taxonomy" id="8030"/>
    <lineage>
        <taxon>Eukaryota</taxon>
        <taxon>Metazoa</taxon>
        <taxon>Chordata</taxon>
        <taxon>Craniata</taxon>
        <taxon>Vertebrata</taxon>
        <taxon>Euteleostomi</taxon>
        <taxon>Actinopterygii</taxon>
        <taxon>Neopterygii</taxon>
        <taxon>Teleostei</taxon>
        <taxon>Protacanthopterygii</taxon>
        <taxon>Salmoniformes</taxon>
        <taxon>Salmonidae</taxon>
        <taxon>Salmoninae</taxon>
        <taxon>Salmo</taxon>
    </lineage>
</organism>
<dbReference type="InterPro" id="IPR007110">
    <property type="entry name" value="Ig-like_dom"/>
</dbReference>
<dbReference type="PANTHER" id="PTHR37996:SF1">
    <property type="entry name" value="B- AND T-LYMPHOCYTE ATTENUATOR"/>
    <property type="match status" value="1"/>
</dbReference>
<dbReference type="GeneID" id="123730831"/>
<keyword evidence="1" id="KW-0393">Immunoglobulin domain</keyword>
<evidence type="ECO:0000259" key="2">
    <source>
        <dbReference type="PROSITE" id="PS50835"/>
    </source>
</evidence>